<dbReference type="Pfam" id="PF13361">
    <property type="entry name" value="UvrD_C"/>
    <property type="match status" value="1"/>
</dbReference>
<evidence type="ECO:0000259" key="18">
    <source>
        <dbReference type="PROSITE" id="PS51217"/>
    </source>
</evidence>
<dbReference type="EC" id="3.1.11.5" evidence="15"/>
<evidence type="ECO:0000256" key="14">
    <source>
        <dbReference type="ARBA" id="ARBA00048988"/>
    </source>
</evidence>
<name>A0A6G7VEL8_9GAMM</name>
<feature type="region of interest" description="Nuclease activity, interacts with RecD and RecA" evidence="15">
    <location>
        <begin position="935"/>
        <end position="1293"/>
    </location>
</feature>
<dbReference type="InterPro" id="IPR011335">
    <property type="entry name" value="Restrct_endonuc-II-like"/>
</dbReference>
<dbReference type="InterPro" id="IPR004586">
    <property type="entry name" value="RecB"/>
</dbReference>
<keyword evidence="20" id="KW-1185">Reference proteome</keyword>
<dbReference type="GO" id="GO:0000724">
    <property type="term" value="P:double-strand break repair via homologous recombination"/>
    <property type="evidence" value="ECO:0007669"/>
    <property type="project" value="UniProtKB-UniRule"/>
</dbReference>
<feature type="binding site" evidence="15">
    <location>
        <position position="1194"/>
    </location>
    <ligand>
        <name>Mg(2+)</name>
        <dbReference type="ChEBI" id="CHEBI:18420"/>
    </ligand>
</feature>
<keyword evidence="11 15" id="KW-0234">DNA repair</keyword>
<dbReference type="PROSITE" id="PS51198">
    <property type="entry name" value="UVRD_HELICASE_ATP_BIND"/>
    <property type="match status" value="1"/>
</dbReference>
<dbReference type="PROSITE" id="PS51217">
    <property type="entry name" value="UVRD_HELICASE_CTER"/>
    <property type="match status" value="1"/>
</dbReference>
<protein>
    <recommendedName>
        <fullName evidence="15">RecBCD enzyme subunit RecB</fullName>
        <ecNumber evidence="15">3.1.11.5</ecNumber>
        <ecNumber evidence="15">5.6.2.4</ecNumber>
    </recommendedName>
    <alternativeName>
        <fullName evidence="15">DNA 3'-5' helicase subunit RecB</fullName>
    </alternativeName>
    <alternativeName>
        <fullName evidence="15">Exonuclease V subunit RecB</fullName>
        <shortName evidence="15">ExoV subunit RecB</shortName>
    </alternativeName>
    <alternativeName>
        <fullName evidence="15">Helicase/nuclease RecBCD subunit RecB</fullName>
    </alternativeName>
</protein>
<keyword evidence="1 15" id="KW-0540">Nuclease</keyword>
<dbReference type="InterPro" id="IPR011604">
    <property type="entry name" value="PDDEXK-like_dom_sf"/>
</dbReference>
<keyword evidence="9 15" id="KW-0460">Magnesium</keyword>
<dbReference type="GO" id="GO:0009338">
    <property type="term" value="C:exodeoxyribonuclease V complex"/>
    <property type="evidence" value="ECO:0007669"/>
    <property type="project" value="TreeGrafter"/>
</dbReference>
<feature type="binding site" evidence="16">
    <location>
        <begin position="26"/>
        <end position="33"/>
    </location>
    <ligand>
        <name>ATP</name>
        <dbReference type="ChEBI" id="CHEBI:30616"/>
    </ligand>
</feature>
<proteinExistence type="inferred from homology"/>
<dbReference type="RefSeq" id="WP_166271108.1">
    <property type="nucleotide sequence ID" value="NZ_CP048029.1"/>
</dbReference>
<dbReference type="InterPro" id="IPR027417">
    <property type="entry name" value="P-loop_NTPase"/>
</dbReference>
<evidence type="ECO:0000256" key="9">
    <source>
        <dbReference type="ARBA" id="ARBA00022842"/>
    </source>
</evidence>
<evidence type="ECO:0000313" key="19">
    <source>
        <dbReference type="EMBL" id="QIK38350.1"/>
    </source>
</evidence>
<feature type="active site" description="For nuclease activity" evidence="15">
    <location>
        <position position="1194"/>
    </location>
</feature>
<dbReference type="InterPro" id="IPR000212">
    <property type="entry name" value="DNA_helicase_UvrD/REP"/>
</dbReference>
<evidence type="ECO:0000256" key="13">
    <source>
        <dbReference type="ARBA" id="ARBA00034617"/>
    </source>
</evidence>
<dbReference type="GO" id="GO:0005829">
    <property type="term" value="C:cytosol"/>
    <property type="evidence" value="ECO:0007669"/>
    <property type="project" value="TreeGrafter"/>
</dbReference>
<dbReference type="GO" id="GO:0008854">
    <property type="term" value="F:exodeoxyribonuclease V activity"/>
    <property type="evidence" value="ECO:0007669"/>
    <property type="project" value="UniProtKB-EC"/>
</dbReference>
<reference evidence="20" key="1">
    <citation type="submission" date="2020-01" db="EMBL/GenBank/DDBJ databases">
        <title>Caldichromatium gen. nov., sp. nov., a thermophilic purple sulfur bacterium member of the family Chromatiaceae isolated from Nakabusa hot spring, Japan.</title>
        <authorList>
            <person name="Saini M.K."/>
            <person name="Hanada S."/>
            <person name="Tank M."/>
        </authorList>
    </citation>
    <scope>NUCLEOTIDE SEQUENCE [LARGE SCALE GENOMIC DNA]</scope>
    <source>
        <strain evidence="20">No.7</strain>
    </source>
</reference>
<feature type="domain" description="UvrD-like helicase C-terminal" evidence="18">
    <location>
        <begin position="511"/>
        <end position="785"/>
    </location>
</feature>
<dbReference type="CDD" id="cd22352">
    <property type="entry name" value="RecB_C-like"/>
    <property type="match status" value="1"/>
</dbReference>
<keyword evidence="5 15" id="KW-0378">Hydrolase</keyword>
<keyword evidence="12 15" id="KW-0413">Isomerase</keyword>
<dbReference type="GO" id="GO:0043138">
    <property type="term" value="F:3'-5' DNA helicase activity"/>
    <property type="evidence" value="ECO:0007669"/>
    <property type="project" value="UniProtKB-UniRule"/>
</dbReference>
<comment type="domain">
    <text evidence="15">The N-terminal DNA-binding domain is a ssDNA-dependent ATPase and has ATP-dependent 3'-5' helicase function. This domain interacts with RecC.</text>
</comment>
<dbReference type="Gene3D" id="3.90.320.10">
    <property type="match status" value="1"/>
</dbReference>
<evidence type="ECO:0000256" key="16">
    <source>
        <dbReference type="PROSITE-ProRule" id="PRU00560"/>
    </source>
</evidence>
<dbReference type="InterPro" id="IPR014016">
    <property type="entry name" value="UvrD-like_ATP-bd"/>
</dbReference>
<dbReference type="HAMAP" id="MF_01485">
    <property type="entry name" value="RecB"/>
    <property type="match status" value="1"/>
</dbReference>
<evidence type="ECO:0000256" key="1">
    <source>
        <dbReference type="ARBA" id="ARBA00022722"/>
    </source>
</evidence>
<dbReference type="Gene3D" id="1.10.486.10">
    <property type="entry name" value="PCRA, domain 4"/>
    <property type="match status" value="1"/>
</dbReference>
<comment type="domain">
    <text evidence="15">The C-terminal domain has nuclease activity and interacts with RecD. It interacts with RecA, facilitating its loading onto ssDNA.</text>
</comment>
<dbReference type="InterPro" id="IPR014017">
    <property type="entry name" value="DNA_helicase_UvrD-like_C"/>
</dbReference>
<evidence type="ECO:0000256" key="6">
    <source>
        <dbReference type="ARBA" id="ARBA00022806"/>
    </source>
</evidence>
<evidence type="ECO:0000256" key="5">
    <source>
        <dbReference type="ARBA" id="ARBA00022801"/>
    </source>
</evidence>
<comment type="catalytic activity">
    <reaction evidence="13 15">
        <text>Couples ATP hydrolysis with the unwinding of duplex DNA by translocating in the 3'-5' direction.</text>
        <dbReference type="EC" id="5.6.2.4"/>
    </reaction>
</comment>
<comment type="catalytic activity">
    <reaction evidence="14 15">
        <text>ATP + H2O = ADP + phosphate + H(+)</text>
        <dbReference type="Rhea" id="RHEA:13065"/>
        <dbReference type="ChEBI" id="CHEBI:15377"/>
        <dbReference type="ChEBI" id="CHEBI:15378"/>
        <dbReference type="ChEBI" id="CHEBI:30616"/>
        <dbReference type="ChEBI" id="CHEBI:43474"/>
        <dbReference type="ChEBI" id="CHEBI:456216"/>
        <dbReference type="EC" id="5.6.2.4"/>
    </reaction>
</comment>
<dbReference type="GO" id="GO:0005524">
    <property type="term" value="F:ATP binding"/>
    <property type="evidence" value="ECO:0007669"/>
    <property type="project" value="UniProtKB-UniRule"/>
</dbReference>
<dbReference type="Pfam" id="PF00580">
    <property type="entry name" value="UvrD-helicase"/>
    <property type="match status" value="1"/>
</dbReference>
<dbReference type="PANTHER" id="PTHR11070:SF23">
    <property type="entry name" value="RECBCD ENZYME SUBUNIT RECB"/>
    <property type="match status" value="1"/>
</dbReference>
<evidence type="ECO:0000259" key="17">
    <source>
        <dbReference type="PROSITE" id="PS51198"/>
    </source>
</evidence>
<dbReference type="SUPFAM" id="SSF52540">
    <property type="entry name" value="P-loop containing nucleoside triphosphate hydrolases"/>
    <property type="match status" value="1"/>
</dbReference>
<keyword evidence="8 15" id="KW-0067">ATP-binding</keyword>
<dbReference type="GO" id="GO:0000287">
    <property type="term" value="F:magnesium ion binding"/>
    <property type="evidence" value="ECO:0007669"/>
    <property type="project" value="UniProtKB-UniRule"/>
</dbReference>
<evidence type="ECO:0000313" key="20">
    <source>
        <dbReference type="Proteomes" id="UP000502699"/>
    </source>
</evidence>
<evidence type="ECO:0000256" key="7">
    <source>
        <dbReference type="ARBA" id="ARBA00022839"/>
    </source>
</evidence>
<dbReference type="KEGG" id="cjap:GWK36_10580"/>
<dbReference type="Proteomes" id="UP000502699">
    <property type="component" value="Chromosome"/>
</dbReference>
<feature type="domain" description="UvrD-like helicase ATP-binding" evidence="17">
    <location>
        <begin position="5"/>
        <end position="477"/>
    </location>
</feature>
<evidence type="ECO:0000256" key="10">
    <source>
        <dbReference type="ARBA" id="ARBA00023125"/>
    </source>
</evidence>
<keyword evidence="6 15" id="KW-0347">Helicase</keyword>
<comment type="subunit">
    <text evidence="15">Heterotrimer of RecB, RecC and RecD. All subunits contribute to DNA-binding. Interacts with RecA.</text>
</comment>
<comment type="catalytic activity">
    <reaction evidence="15">
        <text>Exonucleolytic cleavage (in the presence of ATP) in either 5'- to 3'- or 3'- to 5'-direction to yield 5'-phosphooligonucleotides.</text>
        <dbReference type="EC" id="3.1.11.5"/>
    </reaction>
</comment>
<evidence type="ECO:0000256" key="12">
    <source>
        <dbReference type="ARBA" id="ARBA00023235"/>
    </source>
</evidence>
<evidence type="ECO:0000256" key="8">
    <source>
        <dbReference type="ARBA" id="ARBA00022840"/>
    </source>
</evidence>
<feature type="binding site" evidence="15">
    <location>
        <position position="1181"/>
    </location>
    <ligand>
        <name>Mg(2+)</name>
        <dbReference type="ChEBI" id="CHEBI:18420"/>
    </ligand>
</feature>
<dbReference type="SUPFAM" id="SSF52980">
    <property type="entry name" value="Restriction endonuclease-like"/>
    <property type="match status" value="1"/>
</dbReference>
<comment type="similarity">
    <text evidence="15">Belongs to the helicase family. UvrD subfamily.</text>
</comment>
<evidence type="ECO:0000256" key="15">
    <source>
        <dbReference type="HAMAP-Rule" id="MF_01485"/>
    </source>
</evidence>
<dbReference type="InterPro" id="IPR038726">
    <property type="entry name" value="PDDEXK_AddAB-type"/>
</dbReference>
<feature type="binding site" evidence="15">
    <location>
        <position position="1059"/>
    </location>
    <ligand>
        <name>Mg(2+)</name>
        <dbReference type="ChEBI" id="CHEBI:18420"/>
    </ligand>
</feature>
<dbReference type="Pfam" id="PF12705">
    <property type="entry name" value="PDDEXK_1"/>
    <property type="match status" value="1"/>
</dbReference>
<keyword evidence="4 15" id="KW-0227">DNA damage</keyword>
<dbReference type="EC" id="5.6.2.4" evidence="15"/>
<dbReference type="EMBL" id="CP048029">
    <property type="protein sequence ID" value="QIK38350.1"/>
    <property type="molecule type" value="Genomic_DNA"/>
</dbReference>
<organism evidence="19 20">
    <name type="scientific">Caldichromatium japonicum</name>
    <dbReference type="NCBI Taxonomy" id="2699430"/>
    <lineage>
        <taxon>Bacteria</taxon>
        <taxon>Pseudomonadati</taxon>
        <taxon>Pseudomonadota</taxon>
        <taxon>Gammaproteobacteria</taxon>
        <taxon>Chromatiales</taxon>
        <taxon>Chromatiaceae</taxon>
        <taxon>Caldichromatium</taxon>
    </lineage>
</organism>
<comment type="function">
    <text evidence="15">A helicase/nuclease that prepares dsDNA breaks (DSB) for recombinational DNA repair. Binds to DSBs and unwinds DNA via a highly rapid and processive ATP-dependent bidirectional helicase activity. Unwinds dsDNA until it encounters a Chi (crossover hotspot instigator) sequence from the 3' direction. Cuts ssDNA a few nucleotides 3' to the Chi site. The properties and activities of the enzyme are changed at Chi. The Chi-altered holoenzyme produces a long 3'-ssDNA overhang and facilitates RecA-binding to the ssDNA for homologous DNA recombination and repair. Holoenzyme degrades any linearized DNA that is unable to undergo homologous recombination. In the holoenzyme this subunit contributes ATPase, 3'-5' helicase, exonuclease activity and loads RecA onto ssDNA.</text>
</comment>
<comment type="miscellaneous">
    <text evidence="15">In the RecBCD complex, RecB has a slow 3'-5' helicase, an exonuclease activity and loads RecA onto ssDNA, RecD has a fast 5'-3' helicase activity, while RecC stimulates the ATPase and processivity of the RecB helicase and contributes to recognition of the Chi site.</text>
</comment>
<dbReference type="GO" id="GO:0003677">
    <property type="term" value="F:DNA binding"/>
    <property type="evidence" value="ECO:0007669"/>
    <property type="project" value="UniProtKB-UniRule"/>
</dbReference>
<keyword evidence="7 15" id="KW-0269">Exonuclease</keyword>
<gene>
    <name evidence="15" type="primary">recB</name>
    <name evidence="19" type="ORF">GWK36_10580</name>
</gene>
<dbReference type="Gene3D" id="1.10.3170.10">
    <property type="entry name" value="Recbcd, chain B, domain 2"/>
    <property type="match status" value="1"/>
</dbReference>
<keyword evidence="3 15" id="KW-0547">Nucleotide-binding</keyword>
<sequence length="1293" mass="144354">MSCEPDSIQVLDPLRLPLHGSRLIEASAGTGKTFTLALLYLRLILGHGGDAAFARPLMPPEILVVTFTKAATEELRARIRARLIEMAALLRAETAEDQADPLLLALRDAIPAAEHPHWAQRLLLAADWMDEAAILTIHAWCYRMLREHAFAADAPLAPQLANEARALEQQAAEDYWRIFVLGLAADHLRILLAHWEHPSALAERVRPLLPLIEDLPPAPAASPAEILGPWLEKRRACLEQIKQDWRSQGHIQALAELFTQAQQTKAFNQQRLNRSHRDQVLDGLAAWLNDPAQESPAILRNKSWRRMSSLGVAEIWNDPSKAPVDHPACRALADLEAQLEGLPPAPFPELLAHAVHWIWARIEQDKQRLGFLTQQDLLVRLAGALQGPTGRQLAALIRRQFPAVMVDEFQDTDPLQYRILDAIYDIRANDPHTCLLMVGDPKQAIYGFRGADIHAYLSARTATCGRHASLDVNYRSAPGLIEAVNALFALGEGREQGPFFLRDAIPFQPARPGTDPGRLLKIQGQVCPPLSAWIIDSDGQDPVTKEDYRARSAEMTARQIVTLLRLGHRGQAILPDEQDGWRPIKAGDLAVLINSGSEAETIRQALRRLGIPSVYLSERKSVFSTWVATELLSVLRAIADPFDDGLMRQALATRLLGRSLAELDRLNNDEPYWEAEGERLRALQIRWRKQGVLPMLYRLVVEFGIAARLLGTPTGERDLTDLLHLGELLQTASIELDGEQALLRFLDEAIGTSDKEDTLDASQLRLESDDHEHLVRIVTIHKSKGLQYPLVFLPFVAHCRPITNPKPPVITHGPDHRRRVQLLIGDETRDQLERERLGEDLRKLYVALTRAQYAIWVGIGMTRTLQQSAIGYLLGASTEATGDALRQTLAHLPGVALVEAKLPTSGDETLGLECGETPPSSLAPARKIRHWRWHPWWISSYSALLAHPWADGVEDLSGADIVQTDRCAGDGLHQLASPSASVLWAPETAGEEVAREESAEALAGLLSAEAEPSLSLPKTPWPDRGMGPRRTDSPVAIGCNRPSSLHDFPRGGRYGTFLHGLLEWTATQGFASARTESQMRLALIARRCAYRRLNDWADRLDHWLCELLDRQWRLEALDAPPLCLLDLSPGRYQMELEFWLETRACNAQTIDRWISRHILPGQPRPPLNSVLLNGMLKGFIDLAFEHAGRYYVLDWKSNWLGPDDSAYTQKAMRAAIIAHRYDLQAVLYLLALHRQLRARLPDYDYDRHLGGALYVFLRGSESPTQGLFIARPPRALIEVLDLIVAGELADGYT</sequence>
<feature type="region of interest" description="DNA-binding and helicase activity, interacts with RecC" evidence="15">
    <location>
        <begin position="1"/>
        <end position="886"/>
    </location>
</feature>
<evidence type="ECO:0000256" key="3">
    <source>
        <dbReference type="ARBA" id="ARBA00022741"/>
    </source>
</evidence>
<dbReference type="PANTHER" id="PTHR11070">
    <property type="entry name" value="UVRD / RECB / PCRA DNA HELICASE FAMILY MEMBER"/>
    <property type="match status" value="1"/>
</dbReference>
<evidence type="ECO:0000256" key="11">
    <source>
        <dbReference type="ARBA" id="ARBA00023204"/>
    </source>
</evidence>
<keyword evidence="10 15" id="KW-0238">DNA-binding</keyword>
<keyword evidence="2 15" id="KW-0479">Metal-binding</keyword>
<comment type="cofactor">
    <cofactor evidence="15">
        <name>Mg(2+)</name>
        <dbReference type="ChEBI" id="CHEBI:18420"/>
    </cofactor>
    <text evidence="15">Binds 1 Mg(2+) ion per subunit.</text>
</comment>
<evidence type="ECO:0000256" key="2">
    <source>
        <dbReference type="ARBA" id="ARBA00022723"/>
    </source>
</evidence>
<dbReference type="Gene3D" id="3.40.50.300">
    <property type="entry name" value="P-loop containing nucleotide triphosphate hydrolases"/>
    <property type="match status" value="2"/>
</dbReference>
<evidence type="ECO:0000256" key="4">
    <source>
        <dbReference type="ARBA" id="ARBA00022763"/>
    </source>
</evidence>
<accession>A0A6G7VEL8</accession>